<sequence length="347" mass="37207">MERKKIKVLIVDDSALIRTLLTALLNEDRRLEVVGTANDPFEAREKIKQLSPDVITLDIEMPKMNGIVFLKNLMRLRPMPVVMISTLTQAGAPATLEALEIGAIDYVAKPQGDDPHALEQYGKNICEKVFWAAKANVAHFSQTSEPKKSRVTMSGRAKAGFICAIGASTGGTEAIKCVVSALPEHAPPIVIAQHIPAAFSQSFAKRVDACSAVSVHEAAHQQPIEAGHVYLAPGHSHLRIRRAGSGYVCMLDDGPEINRHRPSVEPLFDSVNAAAGKLAVGVMLTGMGADGAQALLRLKERGAFTIVQDEQTSVVWGMPGAAYKLGAASAMLPLEKISAEIIKHACK</sequence>
<dbReference type="PANTHER" id="PTHR42872">
    <property type="entry name" value="PROTEIN-GLUTAMATE METHYLESTERASE/PROTEIN-GLUTAMINE GLUTAMINASE"/>
    <property type="match status" value="1"/>
</dbReference>
<dbReference type="KEGG" id="marq:MARGE09_P2477"/>
<dbReference type="NCBIfam" id="NF001965">
    <property type="entry name" value="PRK00742.1"/>
    <property type="match status" value="1"/>
</dbReference>
<feature type="active site" evidence="5 6">
    <location>
        <position position="290"/>
    </location>
</feature>
<accession>A0AAN1WIL8</accession>
<proteinExistence type="inferred from homology"/>
<evidence type="ECO:0000313" key="11">
    <source>
        <dbReference type="Proteomes" id="UP001320119"/>
    </source>
</evidence>
<dbReference type="CDD" id="cd16432">
    <property type="entry name" value="CheB_Rec"/>
    <property type="match status" value="1"/>
</dbReference>
<dbReference type="InterPro" id="IPR011006">
    <property type="entry name" value="CheY-like_superfamily"/>
</dbReference>
<dbReference type="Gene3D" id="3.40.50.2300">
    <property type="match status" value="1"/>
</dbReference>
<dbReference type="EC" id="3.1.1.61" evidence="5"/>
<dbReference type="NCBIfam" id="NF009206">
    <property type="entry name" value="PRK12555.1"/>
    <property type="match status" value="1"/>
</dbReference>
<evidence type="ECO:0000256" key="1">
    <source>
        <dbReference type="ARBA" id="ARBA00022490"/>
    </source>
</evidence>
<dbReference type="PROSITE" id="PS50110">
    <property type="entry name" value="RESPONSE_REGULATORY"/>
    <property type="match status" value="1"/>
</dbReference>
<dbReference type="RefSeq" id="WP_236982512.1">
    <property type="nucleotide sequence ID" value="NZ_AP023086.1"/>
</dbReference>
<keyword evidence="1 5" id="KW-0963">Cytoplasm</keyword>
<dbReference type="GO" id="GO:0005737">
    <property type="term" value="C:cytoplasm"/>
    <property type="evidence" value="ECO:0007669"/>
    <property type="project" value="UniProtKB-SubCell"/>
</dbReference>
<keyword evidence="11" id="KW-1185">Reference proteome</keyword>
<feature type="domain" description="CheB-type methylesterase" evidence="9">
    <location>
        <begin position="162"/>
        <end position="347"/>
    </location>
</feature>
<evidence type="ECO:0000256" key="2">
    <source>
        <dbReference type="ARBA" id="ARBA00022500"/>
    </source>
</evidence>
<evidence type="ECO:0000256" key="6">
    <source>
        <dbReference type="PROSITE-ProRule" id="PRU00050"/>
    </source>
</evidence>
<dbReference type="GO" id="GO:0050568">
    <property type="term" value="F:protein-glutamine glutaminase activity"/>
    <property type="evidence" value="ECO:0007669"/>
    <property type="project" value="UniProtKB-UniRule"/>
</dbReference>
<reference evidence="10 11" key="1">
    <citation type="journal article" date="2022" name="IScience">
        <title>An ultrasensitive nanofiber-based assay for enzymatic hydrolysis and deep-sea microbial degradation of cellulose.</title>
        <authorList>
            <person name="Tsudome M."/>
            <person name="Tachioka M."/>
            <person name="Miyazaki M."/>
            <person name="Uchimura K."/>
            <person name="Tsuda M."/>
            <person name="Takaki Y."/>
            <person name="Deguchi S."/>
        </authorList>
    </citation>
    <scope>NUCLEOTIDE SEQUENCE [LARGE SCALE GENOMIC DNA]</scope>
    <source>
        <strain evidence="10 11">GE09</strain>
    </source>
</reference>
<dbReference type="EC" id="3.5.1.44" evidence="5"/>
<comment type="catalytic activity">
    <reaction evidence="4 5">
        <text>[protein]-L-glutamate 5-O-methyl ester + H2O = L-glutamyl-[protein] + methanol + H(+)</text>
        <dbReference type="Rhea" id="RHEA:23236"/>
        <dbReference type="Rhea" id="RHEA-COMP:10208"/>
        <dbReference type="Rhea" id="RHEA-COMP:10311"/>
        <dbReference type="ChEBI" id="CHEBI:15377"/>
        <dbReference type="ChEBI" id="CHEBI:15378"/>
        <dbReference type="ChEBI" id="CHEBI:17790"/>
        <dbReference type="ChEBI" id="CHEBI:29973"/>
        <dbReference type="ChEBI" id="CHEBI:82795"/>
        <dbReference type="EC" id="3.1.1.61"/>
    </reaction>
</comment>
<dbReference type="Pfam" id="PF01339">
    <property type="entry name" value="CheB_methylest"/>
    <property type="match status" value="1"/>
</dbReference>
<dbReference type="InterPro" id="IPR001789">
    <property type="entry name" value="Sig_transdc_resp-reg_receiver"/>
</dbReference>
<dbReference type="SMART" id="SM00448">
    <property type="entry name" value="REC"/>
    <property type="match status" value="1"/>
</dbReference>
<evidence type="ECO:0000259" key="8">
    <source>
        <dbReference type="PROSITE" id="PS50110"/>
    </source>
</evidence>
<comment type="similarity">
    <text evidence="5">Belongs to the CheB family.</text>
</comment>
<dbReference type="SUPFAM" id="SSF52738">
    <property type="entry name" value="Methylesterase CheB, C-terminal domain"/>
    <property type="match status" value="1"/>
</dbReference>
<dbReference type="GO" id="GO:0008984">
    <property type="term" value="F:protein-glutamate methylesterase activity"/>
    <property type="evidence" value="ECO:0007669"/>
    <property type="project" value="UniProtKB-UniRule"/>
</dbReference>
<dbReference type="HAMAP" id="MF_00099">
    <property type="entry name" value="CheB_chemtxs"/>
    <property type="match status" value="1"/>
</dbReference>
<dbReference type="PIRSF" id="PIRSF000876">
    <property type="entry name" value="RR_chemtxs_CheB"/>
    <property type="match status" value="1"/>
</dbReference>
<dbReference type="AlphaFoldDB" id="A0AAN1WIL8"/>
<evidence type="ECO:0000256" key="5">
    <source>
        <dbReference type="HAMAP-Rule" id="MF_00099"/>
    </source>
</evidence>
<dbReference type="InterPro" id="IPR000673">
    <property type="entry name" value="Sig_transdc_resp-reg_Me-estase"/>
</dbReference>
<feature type="domain" description="Response regulatory" evidence="8">
    <location>
        <begin position="7"/>
        <end position="124"/>
    </location>
</feature>
<evidence type="ECO:0000256" key="3">
    <source>
        <dbReference type="ARBA" id="ARBA00022801"/>
    </source>
</evidence>
<feature type="modified residue" description="4-aspartylphosphate" evidence="5 7">
    <location>
        <position position="58"/>
    </location>
</feature>
<feature type="active site" evidence="5 6">
    <location>
        <position position="194"/>
    </location>
</feature>
<keyword evidence="5 7" id="KW-0597">Phosphoprotein</keyword>
<evidence type="ECO:0000256" key="7">
    <source>
        <dbReference type="PROSITE-ProRule" id="PRU00169"/>
    </source>
</evidence>
<gene>
    <name evidence="5" type="primary">cheB</name>
    <name evidence="10" type="ORF">MARGE09_P2477</name>
</gene>
<evidence type="ECO:0000256" key="4">
    <source>
        <dbReference type="ARBA" id="ARBA00048267"/>
    </source>
</evidence>
<dbReference type="CDD" id="cd17541">
    <property type="entry name" value="REC_CheB-like"/>
    <property type="match status" value="1"/>
</dbReference>
<dbReference type="InterPro" id="IPR008248">
    <property type="entry name" value="CheB-like"/>
</dbReference>
<dbReference type="InterPro" id="IPR035909">
    <property type="entry name" value="CheB_C"/>
</dbReference>
<dbReference type="GO" id="GO:0006935">
    <property type="term" value="P:chemotaxis"/>
    <property type="evidence" value="ECO:0007669"/>
    <property type="project" value="UniProtKB-UniRule"/>
</dbReference>
<dbReference type="PROSITE" id="PS50122">
    <property type="entry name" value="CHEB"/>
    <property type="match status" value="1"/>
</dbReference>
<evidence type="ECO:0000313" key="10">
    <source>
        <dbReference type="EMBL" id="BCD98276.1"/>
    </source>
</evidence>
<keyword evidence="3 5" id="KW-0378">Hydrolase</keyword>
<dbReference type="SUPFAM" id="SSF52172">
    <property type="entry name" value="CheY-like"/>
    <property type="match status" value="1"/>
</dbReference>
<dbReference type="Gene3D" id="3.40.50.180">
    <property type="entry name" value="Methylesterase CheB, C-terminal domain"/>
    <property type="match status" value="1"/>
</dbReference>
<keyword evidence="2 5" id="KW-0145">Chemotaxis</keyword>
<dbReference type="Pfam" id="PF00072">
    <property type="entry name" value="Response_reg"/>
    <property type="match status" value="1"/>
</dbReference>
<comment type="domain">
    <text evidence="5">Contains a C-terminal catalytic domain, and an N-terminal region which modulates catalytic activity.</text>
</comment>
<evidence type="ECO:0000259" key="9">
    <source>
        <dbReference type="PROSITE" id="PS50122"/>
    </source>
</evidence>
<dbReference type="GO" id="GO:0000156">
    <property type="term" value="F:phosphorelay response regulator activity"/>
    <property type="evidence" value="ECO:0007669"/>
    <property type="project" value="InterPro"/>
</dbReference>
<organism evidence="10 11">
    <name type="scientific">Marinagarivorans cellulosilyticus</name>
    <dbReference type="NCBI Taxonomy" id="2721545"/>
    <lineage>
        <taxon>Bacteria</taxon>
        <taxon>Pseudomonadati</taxon>
        <taxon>Pseudomonadota</taxon>
        <taxon>Gammaproteobacteria</taxon>
        <taxon>Cellvibrionales</taxon>
        <taxon>Cellvibrionaceae</taxon>
        <taxon>Marinagarivorans</taxon>
    </lineage>
</organism>
<dbReference type="EMBL" id="AP023086">
    <property type="protein sequence ID" value="BCD98276.1"/>
    <property type="molecule type" value="Genomic_DNA"/>
</dbReference>
<comment type="PTM">
    <text evidence="5">Phosphorylated by CheA. Phosphorylation of the N-terminal regulatory domain activates the methylesterase activity.</text>
</comment>
<protein>
    <recommendedName>
        <fullName evidence="5">Protein-glutamate methylesterase/protein-glutamine glutaminase</fullName>
        <ecNumber evidence="5">3.1.1.61</ecNumber>
        <ecNumber evidence="5">3.5.1.44</ecNumber>
    </recommendedName>
</protein>
<dbReference type="Proteomes" id="UP001320119">
    <property type="component" value="Chromosome"/>
</dbReference>
<comment type="catalytic activity">
    <reaction evidence="5">
        <text>L-glutaminyl-[protein] + H2O = L-glutamyl-[protein] + NH4(+)</text>
        <dbReference type="Rhea" id="RHEA:16441"/>
        <dbReference type="Rhea" id="RHEA-COMP:10207"/>
        <dbReference type="Rhea" id="RHEA-COMP:10208"/>
        <dbReference type="ChEBI" id="CHEBI:15377"/>
        <dbReference type="ChEBI" id="CHEBI:28938"/>
        <dbReference type="ChEBI" id="CHEBI:29973"/>
        <dbReference type="ChEBI" id="CHEBI:30011"/>
        <dbReference type="EC" id="3.5.1.44"/>
    </reaction>
</comment>
<comment type="function">
    <text evidence="5">Involved in chemotaxis. Part of a chemotaxis signal transduction system that modulates chemotaxis in response to various stimuli. Catalyzes the demethylation of specific methylglutamate residues introduced into the chemoreceptors (methyl-accepting chemotaxis proteins or MCP) by CheR. Also mediates the irreversible deamidation of specific glutamine residues to glutamic acid.</text>
</comment>
<name>A0AAN1WIL8_9GAMM</name>
<dbReference type="PANTHER" id="PTHR42872:SF6">
    <property type="entry name" value="PROTEIN-GLUTAMATE METHYLESTERASE_PROTEIN-GLUTAMINE GLUTAMINASE"/>
    <property type="match status" value="1"/>
</dbReference>
<feature type="active site" evidence="5 6">
    <location>
        <position position="168"/>
    </location>
</feature>
<comment type="subcellular location">
    <subcellularLocation>
        <location evidence="5">Cytoplasm</location>
    </subcellularLocation>
</comment>